<dbReference type="InterPro" id="IPR008927">
    <property type="entry name" value="6-PGluconate_DH-like_C_sf"/>
</dbReference>
<evidence type="ECO:0000256" key="7">
    <source>
        <dbReference type="PIRSR" id="PIRSR000114-1"/>
    </source>
</evidence>
<dbReference type="GO" id="GO:0016616">
    <property type="term" value="F:oxidoreductase activity, acting on the CH-OH group of donors, NAD or NADP as acceptor"/>
    <property type="evidence" value="ECO:0007669"/>
    <property type="project" value="InterPro"/>
</dbReference>
<keyword evidence="3" id="KW-0560">Oxidoreductase</keyword>
<feature type="active site" description="Proton acceptor" evidence="7">
    <location>
        <position position="174"/>
    </location>
</feature>
<keyword evidence="8" id="KW-0520">NAD</keyword>
<dbReference type="SUPFAM" id="SSF48179">
    <property type="entry name" value="6-phosphogluconate dehydrogenase C-terminal domain-like"/>
    <property type="match status" value="1"/>
</dbReference>
<dbReference type="AlphaFoldDB" id="A0A1G2MJ07"/>
<keyword evidence="5" id="KW-0594">Phospholipid biosynthesis</keyword>
<evidence type="ECO:0000256" key="2">
    <source>
        <dbReference type="ARBA" id="ARBA00022516"/>
    </source>
</evidence>
<gene>
    <name evidence="11" type="ORF">A3C72_01395</name>
</gene>
<dbReference type="Proteomes" id="UP000177130">
    <property type="component" value="Unassembled WGS sequence"/>
</dbReference>
<accession>A0A1G2MJ07</accession>
<dbReference type="SUPFAM" id="SSF51735">
    <property type="entry name" value="NAD(P)-binding Rossmann-fold domains"/>
    <property type="match status" value="1"/>
</dbReference>
<evidence type="ECO:0000256" key="6">
    <source>
        <dbReference type="ARBA" id="ARBA00023264"/>
    </source>
</evidence>
<dbReference type="Gene3D" id="1.10.1040.10">
    <property type="entry name" value="N-(1-d-carboxylethyl)-l-norvaline Dehydrogenase, domain 2"/>
    <property type="match status" value="1"/>
</dbReference>
<keyword evidence="2" id="KW-0444">Lipid biosynthesis</keyword>
<evidence type="ECO:0000313" key="11">
    <source>
        <dbReference type="EMBL" id="OHA23838.1"/>
    </source>
</evidence>
<dbReference type="Pfam" id="PF01210">
    <property type="entry name" value="NAD_Gly3P_dh_N"/>
    <property type="match status" value="1"/>
</dbReference>
<protein>
    <recommendedName>
        <fullName evidence="13">Glycerol-3-phosphate dehydrogenase</fullName>
    </recommendedName>
</protein>
<dbReference type="InterPro" id="IPR013328">
    <property type="entry name" value="6PGD_dom2"/>
</dbReference>
<comment type="similarity">
    <text evidence="1">Belongs to the NAD-dependent glycerol-3-phosphate dehydrogenase family.</text>
</comment>
<dbReference type="Gene3D" id="3.40.50.720">
    <property type="entry name" value="NAD(P)-binding Rossmann-like Domain"/>
    <property type="match status" value="1"/>
</dbReference>
<dbReference type="Pfam" id="PF07479">
    <property type="entry name" value="NAD_Gly3P_dh_C"/>
    <property type="match status" value="1"/>
</dbReference>
<evidence type="ECO:0000259" key="9">
    <source>
        <dbReference type="Pfam" id="PF01210"/>
    </source>
</evidence>
<dbReference type="PIRSF" id="PIRSF000114">
    <property type="entry name" value="Glycerol-3-P_dh"/>
    <property type="match status" value="1"/>
</dbReference>
<evidence type="ECO:0000256" key="4">
    <source>
        <dbReference type="ARBA" id="ARBA00023098"/>
    </source>
</evidence>
<evidence type="ECO:0008006" key="13">
    <source>
        <dbReference type="Google" id="ProtNLM"/>
    </source>
</evidence>
<reference evidence="11 12" key="1">
    <citation type="journal article" date="2016" name="Nat. Commun.">
        <title>Thousands of microbial genomes shed light on interconnected biogeochemical processes in an aquifer system.</title>
        <authorList>
            <person name="Anantharaman K."/>
            <person name="Brown C.T."/>
            <person name="Hug L.A."/>
            <person name="Sharon I."/>
            <person name="Castelle C.J."/>
            <person name="Probst A.J."/>
            <person name="Thomas B.C."/>
            <person name="Singh A."/>
            <person name="Wilkins M.J."/>
            <person name="Karaoz U."/>
            <person name="Brodie E.L."/>
            <person name="Williams K.H."/>
            <person name="Hubbard S.S."/>
            <person name="Banfield J.F."/>
        </authorList>
    </citation>
    <scope>NUCLEOTIDE SEQUENCE [LARGE SCALE GENOMIC DNA]</scope>
</reference>
<proteinExistence type="inferred from homology"/>
<dbReference type="InterPro" id="IPR006168">
    <property type="entry name" value="G3P_DH_NAD-dep"/>
</dbReference>
<dbReference type="PROSITE" id="PS00957">
    <property type="entry name" value="NAD_G3PDH"/>
    <property type="match status" value="1"/>
</dbReference>
<evidence type="ECO:0000256" key="5">
    <source>
        <dbReference type="ARBA" id="ARBA00023209"/>
    </source>
</evidence>
<organism evidence="11 12">
    <name type="scientific">Candidatus Taylorbacteria bacterium RIFCSPHIGHO2_02_FULL_43_32b</name>
    <dbReference type="NCBI Taxonomy" id="1802306"/>
    <lineage>
        <taxon>Bacteria</taxon>
        <taxon>Candidatus Tayloriibacteriota</taxon>
    </lineage>
</organism>
<dbReference type="STRING" id="1802306.A3C72_01395"/>
<feature type="domain" description="Glycerol-3-phosphate dehydrogenase NAD-dependent N-terminal" evidence="9">
    <location>
        <begin position="49"/>
        <end position="142"/>
    </location>
</feature>
<evidence type="ECO:0000256" key="8">
    <source>
        <dbReference type="PIRSR" id="PIRSR000114-3"/>
    </source>
</evidence>
<evidence type="ECO:0000256" key="1">
    <source>
        <dbReference type="ARBA" id="ARBA00011009"/>
    </source>
</evidence>
<comment type="caution">
    <text evidence="11">The sequence shown here is derived from an EMBL/GenBank/DDBJ whole genome shotgun (WGS) entry which is preliminary data.</text>
</comment>
<dbReference type="InterPro" id="IPR011128">
    <property type="entry name" value="G3P_DH_NAD-dep_N"/>
</dbReference>
<keyword evidence="4" id="KW-0443">Lipid metabolism</keyword>
<feature type="domain" description="Glycerol-3-phosphate dehydrogenase NAD-dependent C-terminal" evidence="10">
    <location>
        <begin position="163"/>
        <end position="295"/>
    </location>
</feature>
<evidence type="ECO:0000256" key="3">
    <source>
        <dbReference type="ARBA" id="ARBA00023002"/>
    </source>
</evidence>
<evidence type="ECO:0000259" key="10">
    <source>
        <dbReference type="Pfam" id="PF07479"/>
    </source>
</evidence>
<sequence>MSNAGNEIDNKLLIVGLGGLGGSIIEAFSKNGIEADSFDVDASKKSTKKSLEDALYQEPDIVFLCIPTHALENTAKQLVKFENKVTAVSFSKGLNLSGQNSAEILSGILLNNNFVIAGGPLLSADIQNGKASFAVLGTEKEDVLPAVRDVLQKISISSISLADPSAVALCGVLKNIYAIAFGVAEGLNFGNNFMGALTVAVTAEMDEILTMSGVSKDNKLAIRLAGLGDVVASGFSETSRHRNMGLMIAKGQVVEEKGEGYISAPILAERLTERIESLPVLNAVANIITGKLKKEGLFDSVAPCFRK</sequence>
<dbReference type="GO" id="GO:0051287">
    <property type="term" value="F:NAD binding"/>
    <property type="evidence" value="ECO:0007669"/>
    <property type="project" value="InterPro"/>
</dbReference>
<dbReference type="GO" id="GO:0008654">
    <property type="term" value="P:phospholipid biosynthetic process"/>
    <property type="evidence" value="ECO:0007669"/>
    <property type="project" value="UniProtKB-KW"/>
</dbReference>
<dbReference type="GO" id="GO:0005975">
    <property type="term" value="P:carbohydrate metabolic process"/>
    <property type="evidence" value="ECO:0007669"/>
    <property type="project" value="InterPro"/>
</dbReference>
<name>A0A1G2MJ07_9BACT</name>
<dbReference type="InterPro" id="IPR006109">
    <property type="entry name" value="G3P_DH_NAD-dep_C"/>
</dbReference>
<dbReference type="GO" id="GO:0046168">
    <property type="term" value="P:glycerol-3-phosphate catabolic process"/>
    <property type="evidence" value="ECO:0007669"/>
    <property type="project" value="InterPro"/>
</dbReference>
<keyword evidence="6" id="KW-1208">Phospholipid metabolism</keyword>
<dbReference type="PANTHER" id="PTHR11728">
    <property type="entry name" value="GLYCEROL-3-PHOSPHATE DEHYDROGENASE"/>
    <property type="match status" value="1"/>
</dbReference>
<dbReference type="InterPro" id="IPR036291">
    <property type="entry name" value="NAD(P)-bd_dom_sf"/>
</dbReference>
<dbReference type="EMBL" id="MHRK01000024">
    <property type="protein sequence ID" value="OHA23838.1"/>
    <property type="molecule type" value="Genomic_DNA"/>
</dbReference>
<feature type="binding site" evidence="8">
    <location>
        <position position="240"/>
    </location>
    <ligand>
        <name>NAD(+)</name>
        <dbReference type="ChEBI" id="CHEBI:57540"/>
    </ligand>
</feature>
<dbReference type="GO" id="GO:0005829">
    <property type="term" value="C:cytosol"/>
    <property type="evidence" value="ECO:0007669"/>
    <property type="project" value="TreeGrafter"/>
</dbReference>
<evidence type="ECO:0000313" key="12">
    <source>
        <dbReference type="Proteomes" id="UP000177130"/>
    </source>
</evidence>
<dbReference type="PANTHER" id="PTHR11728:SF1">
    <property type="entry name" value="GLYCEROL-3-PHOSPHATE DEHYDROGENASE [NAD(+)] 2, CHLOROPLASTIC"/>
    <property type="match status" value="1"/>
</dbReference>